<gene>
    <name evidence="4" type="ORF">NC992_06380</name>
</gene>
<dbReference type="CDD" id="cd18793">
    <property type="entry name" value="SF2_C_SNF"/>
    <property type="match status" value="1"/>
</dbReference>
<keyword evidence="4" id="KW-0067">ATP-binding</keyword>
<dbReference type="PROSITE" id="PS51194">
    <property type="entry name" value="HELICASE_CTER"/>
    <property type="match status" value="1"/>
</dbReference>
<keyword evidence="4" id="KW-0547">Nucleotide-binding</keyword>
<dbReference type="InterPro" id="IPR022138">
    <property type="entry name" value="DUF3670"/>
</dbReference>
<dbReference type="InterPro" id="IPR049730">
    <property type="entry name" value="SNF2/RAD54-like_C"/>
</dbReference>
<dbReference type="SMART" id="SM00490">
    <property type="entry name" value="HELICc"/>
    <property type="match status" value="1"/>
</dbReference>
<reference evidence="4 5" key="1">
    <citation type="submission" date="2022-04" db="EMBL/GenBank/DDBJ databases">
        <title>Positive selection, recombination, and allopatry shape intraspecific diversity of widespread and dominant cyanobacteria.</title>
        <authorList>
            <person name="Wei J."/>
            <person name="Shu W."/>
            <person name="Hu C."/>
        </authorList>
    </citation>
    <scope>NUCLEOTIDE SEQUENCE [LARGE SCALE GENOMIC DNA]</scope>
    <source>
        <strain evidence="4 5">DQ-A4</strain>
    </source>
</reference>
<keyword evidence="1" id="KW-0378">Hydrolase</keyword>
<evidence type="ECO:0000259" key="2">
    <source>
        <dbReference type="PROSITE" id="PS51192"/>
    </source>
</evidence>
<dbReference type="InterPro" id="IPR000330">
    <property type="entry name" value="SNF2_N"/>
</dbReference>
<dbReference type="SMART" id="SM00487">
    <property type="entry name" value="DEXDc"/>
    <property type="match status" value="1"/>
</dbReference>
<dbReference type="Gene3D" id="3.40.50.10810">
    <property type="entry name" value="Tandem AAA-ATPase domain"/>
    <property type="match status" value="1"/>
</dbReference>
<dbReference type="PANTHER" id="PTHR10799">
    <property type="entry name" value="SNF2/RAD54 HELICASE FAMILY"/>
    <property type="match status" value="1"/>
</dbReference>
<keyword evidence="5" id="KW-1185">Reference proteome</keyword>
<feature type="domain" description="Helicase ATP-binding" evidence="2">
    <location>
        <begin position="605"/>
        <end position="770"/>
    </location>
</feature>
<dbReference type="Proteomes" id="UP001482513">
    <property type="component" value="Unassembled WGS sequence"/>
</dbReference>
<dbReference type="Pfam" id="PF12419">
    <property type="entry name" value="DUF3670"/>
    <property type="match status" value="1"/>
</dbReference>
<dbReference type="PROSITE" id="PS51192">
    <property type="entry name" value="HELICASE_ATP_BIND_1"/>
    <property type="match status" value="1"/>
</dbReference>
<dbReference type="Pfam" id="PF00271">
    <property type="entry name" value="Helicase_C"/>
    <property type="match status" value="1"/>
</dbReference>
<feature type="domain" description="Helicase C-terminal" evidence="3">
    <location>
        <begin position="897"/>
        <end position="1054"/>
    </location>
</feature>
<evidence type="ECO:0000313" key="4">
    <source>
        <dbReference type="EMBL" id="MEP0946491.1"/>
    </source>
</evidence>
<dbReference type="GO" id="GO:0004386">
    <property type="term" value="F:helicase activity"/>
    <property type="evidence" value="ECO:0007669"/>
    <property type="project" value="UniProtKB-KW"/>
</dbReference>
<proteinExistence type="predicted"/>
<dbReference type="CDD" id="cd18012">
    <property type="entry name" value="DEXQc_arch_SWI2_SNF2"/>
    <property type="match status" value="1"/>
</dbReference>
<evidence type="ECO:0000313" key="5">
    <source>
        <dbReference type="Proteomes" id="UP001482513"/>
    </source>
</evidence>
<dbReference type="InterPro" id="IPR038718">
    <property type="entry name" value="SNF2-like_sf"/>
</dbReference>
<protein>
    <submittedName>
        <fullName evidence="4">DEAD/DEAH box helicase</fullName>
    </submittedName>
</protein>
<comment type="caution">
    <text evidence="4">The sequence shown here is derived from an EMBL/GenBank/DDBJ whole genome shotgun (WGS) entry which is preliminary data.</text>
</comment>
<dbReference type="InterPro" id="IPR001650">
    <property type="entry name" value="Helicase_C-like"/>
</dbReference>
<dbReference type="Gene3D" id="3.40.50.300">
    <property type="entry name" value="P-loop containing nucleotide triphosphate hydrolases"/>
    <property type="match status" value="1"/>
</dbReference>
<dbReference type="EMBL" id="JAMPKX010000002">
    <property type="protein sequence ID" value="MEP0946491.1"/>
    <property type="molecule type" value="Genomic_DNA"/>
</dbReference>
<sequence length="1071" mass="123087">MMQILHGTWIPQPATDFVQTGGFYLWIETEAKNCQRWQSLSKGESPHTHPQHLSEADLAAVLTDELGLKSPDRRPPESFIAPRTFLLPTVDGQPLPSLELSRYLEVDIPDSFDWQYWQIDCYQPVLADIIGLLNNLHFLAVYNLAEVQMGADLLFWYHYTQAFKQVILRDQYIPALKYRQPAGAEASTQRKAAGTKTTTKQQAAKSEPKFEIYPGWEIIGDHYHEHIQTYIDYMPLLCVAGFEEPPPTPTFYDRETLLRHFSECWLNELVRGTAFPQNFLKTVEGTLIQDCLKADLQRPTTSAAALEQYQQWQGWRDRIVRTQTDRTFYLYFHLQDPVKSDDPWQLQFQIAPKHDPSLRVSLDDYWRMPPKQKKEVKAQLGNDFEQHLLMNLGYAARIYPDLWHGLETDKPVGIYMNLDTAFTFLKESAWVLEDAGYKVIVPAWWTPKGRQRAKVRLRVKGKSAGGSDKSKGYFSYDTLVQYQYDLAIGDQPVTEQEWQQLVNAKSPLVKFRGQWIELDQDKMQQMLEFWQQQAAENPEMSLLDFMRLTSGEADDSLEVEFDRDDALATMLTHLSDKTRLALTPDPTQFQGHLRDYQKRGLSWLHYLENLGLNGCLADDMGLGKTVQVIARLIQEREETAQPIPPTLLIAPTSVVGNWHHEIQKFAPHLRAVVHHGGERNQDTKAFKALCCAHDVVITSFTLTRKDAKLLEGITWHRIVLDEAQNIKNPKTAQTKAILKLNANHRLALTGTPVENRLMDLWSIFNFLNPGYLGTQTQFRKQFELPIQKENSPARSATLKKLVEPFILRRLKTDQSIIKDLPDKVEQKLFCNLTPEQASLYEAVLKDVTEQIETSEGIQRQGLILATLTKLKQICNHPRQFLQDNSEFAPERSHKLSRLLEMLDEVVAEGESALIFSQFREIGDALEYHLRHTCHYNTYYIHGGTSRKKREQMIAAFQDPDTEPAIFVLSLKAAGVGITLTQANHVFHFDRWWNPAVEDQATDRAFRIGQKKNVFVHKFVAMGTLEERIDQMIEDKKKLAGAIVGADESWLTELDNDAFKQLIALNKNAIME</sequence>
<evidence type="ECO:0000256" key="1">
    <source>
        <dbReference type="ARBA" id="ARBA00022801"/>
    </source>
</evidence>
<keyword evidence="4" id="KW-0347">Helicase</keyword>
<dbReference type="InterPro" id="IPR014001">
    <property type="entry name" value="Helicase_ATP-bd"/>
</dbReference>
<dbReference type="InterPro" id="IPR027417">
    <property type="entry name" value="P-loop_NTPase"/>
</dbReference>
<dbReference type="SUPFAM" id="SSF52540">
    <property type="entry name" value="P-loop containing nucleoside triphosphate hydrolases"/>
    <property type="match status" value="2"/>
</dbReference>
<dbReference type="Pfam" id="PF00176">
    <property type="entry name" value="SNF2-rel_dom"/>
    <property type="match status" value="1"/>
</dbReference>
<evidence type="ECO:0000259" key="3">
    <source>
        <dbReference type="PROSITE" id="PS51194"/>
    </source>
</evidence>
<name>A0ABV0K149_9CYAN</name>
<accession>A0ABV0K149</accession>
<organism evidence="4 5">
    <name type="scientific">Leptolyngbya subtilissima DQ-A4</name>
    <dbReference type="NCBI Taxonomy" id="2933933"/>
    <lineage>
        <taxon>Bacteria</taxon>
        <taxon>Bacillati</taxon>
        <taxon>Cyanobacteriota</taxon>
        <taxon>Cyanophyceae</taxon>
        <taxon>Leptolyngbyales</taxon>
        <taxon>Leptolyngbyaceae</taxon>
        <taxon>Leptolyngbya group</taxon>
        <taxon>Leptolyngbya</taxon>
    </lineage>
</organism>